<dbReference type="EMBL" id="NIVS01000002">
    <property type="protein sequence ID" value="OWQ57337.1"/>
    <property type="molecule type" value="Genomic_DNA"/>
</dbReference>
<dbReference type="Pfam" id="PF13783">
    <property type="entry name" value="DUF4177"/>
    <property type="match status" value="1"/>
</dbReference>
<organism evidence="1 2">
    <name type="scientific">Stenotrophomonas maltophilia</name>
    <name type="common">Pseudomonas maltophilia</name>
    <name type="synonym">Xanthomonas maltophilia</name>
    <dbReference type="NCBI Taxonomy" id="40324"/>
    <lineage>
        <taxon>Bacteria</taxon>
        <taxon>Pseudomonadati</taxon>
        <taxon>Pseudomonadota</taxon>
        <taxon>Gammaproteobacteria</taxon>
        <taxon>Lysobacterales</taxon>
        <taxon>Lysobacteraceae</taxon>
        <taxon>Stenotrophomonas</taxon>
        <taxon>Stenotrophomonas maltophilia group</taxon>
    </lineage>
</organism>
<evidence type="ECO:0008006" key="3">
    <source>
        <dbReference type="Google" id="ProtNLM"/>
    </source>
</evidence>
<name>A0A246HTF0_STEMA</name>
<dbReference type="Proteomes" id="UP000198157">
    <property type="component" value="Unassembled WGS sequence"/>
</dbReference>
<protein>
    <recommendedName>
        <fullName evidence="3">DUF4177 domain-containing protein</fullName>
    </recommendedName>
</protein>
<proteinExistence type="predicted"/>
<dbReference type="OrthoDB" id="9799495at2"/>
<dbReference type="InterPro" id="IPR025234">
    <property type="entry name" value="YjzH-like"/>
</dbReference>
<accession>A0A246HTF0</accession>
<gene>
    <name evidence="1" type="ORF">CEE60_00600</name>
</gene>
<dbReference type="AlphaFoldDB" id="A0A246HTF0"/>
<reference evidence="1 2" key="1">
    <citation type="submission" date="2017-06" db="EMBL/GenBank/DDBJ databases">
        <authorList>
            <person name="Kim H.J."/>
            <person name="Triplett B.A."/>
        </authorList>
    </citation>
    <scope>NUCLEOTIDE SEQUENCE [LARGE SCALE GENOMIC DNA]</scope>
    <source>
        <strain evidence="1 2">13146</strain>
    </source>
</reference>
<comment type="caution">
    <text evidence="1">The sequence shown here is derived from an EMBL/GenBank/DDBJ whole genome shotgun (WGS) entry which is preliminary data.</text>
</comment>
<sequence>MSKRWSYLTVEVKPNLMGIVKAEQIQEELTKHGQMGWELVNAISLVSAPPFTASVLIFKKEA</sequence>
<evidence type="ECO:0000313" key="2">
    <source>
        <dbReference type="Proteomes" id="UP000198157"/>
    </source>
</evidence>
<evidence type="ECO:0000313" key="1">
    <source>
        <dbReference type="EMBL" id="OWQ57337.1"/>
    </source>
</evidence>